<accession>A0ABP0IJR4</accession>
<dbReference type="EMBL" id="CAXAMM010004058">
    <property type="protein sequence ID" value="CAK9002272.1"/>
    <property type="molecule type" value="Genomic_DNA"/>
</dbReference>
<sequence length="141" mass="16526">MSPFWNVEIGAHEAQIRTALDCCKRWIHADREARRATHLRPQPSRVLCPSTLMEVIVVHDEERSQVRCQRVTRELRWNCCGIRQILSVWCQRLWGRASPGPRLPLAELEGIRSLERLWAVLGPMAWNQLPQHLKIDDTCWQ</sequence>
<dbReference type="Proteomes" id="UP001642464">
    <property type="component" value="Unassembled WGS sequence"/>
</dbReference>
<name>A0ABP0IJR4_9DINO</name>
<gene>
    <name evidence="1" type="ORF">SCF082_LOCUS7270</name>
</gene>
<proteinExistence type="predicted"/>
<comment type="caution">
    <text evidence="1">The sequence shown here is derived from an EMBL/GenBank/DDBJ whole genome shotgun (WGS) entry which is preliminary data.</text>
</comment>
<reference evidence="1 2" key="1">
    <citation type="submission" date="2024-02" db="EMBL/GenBank/DDBJ databases">
        <authorList>
            <person name="Chen Y."/>
            <person name="Shah S."/>
            <person name="Dougan E. K."/>
            <person name="Thang M."/>
            <person name="Chan C."/>
        </authorList>
    </citation>
    <scope>NUCLEOTIDE SEQUENCE [LARGE SCALE GENOMIC DNA]</scope>
</reference>
<feature type="non-terminal residue" evidence="1">
    <location>
        <position position="141"/>
    </location>
</feature>
<evidence type="ECO:0000313" key="2">
    <source>
        <dbReference type="Proteomes" id="UP001642464"/>
    </source>
</evidence>
<evidence type="ECO:0000313" key="1">
    <source>
        <dbReference type="EMBL" id="CAK9002272.1"/>
    </source>
</evidence>
<organism evidence="1 2">
    <name type="scientific">Durusdinium trenchii</name>
    <dbReference type="NCBI Taxonomy" id="1381693"/>
    <lineage>
        <taxon>Eukaryota</taxon>
        <taxon>Sar</taxon>
        <taxon>Alveolata</taxon>
        <taxon>Dinophyceae</taxon>
        <taxon>Suessiales</taxon>
        <taxon>Symbiodiniaceae</taxon>
        <taxon>Durusdinium</taxon>
    </lineage>
</organism>
<protein>
    <submittedName>
        <fullName evidence="1">Uncharacterized protein</fullName>
    </submittedName>
</protein>
<keyword evidence="2" id="KW-1185">Reference proteome</keyword>